<protein>
    <recommendedName>
        <fullName evidence="2">Musculoskeletal embryonic nuclear protein 1</fullName>
    </recommendedName>
</protein>
<dbReference type="RefSeq" id="XP_031143291.1">
    <property type="nucleotide sequence ID" value="XM_031287431.2"/>
</dbReference>
<organism evidence="6 7">
    <name type="scientific">Sander lucioperca</name>
    <name type="common">Pike-perch</name>
    <name type="synonym">Perca lucioperca</name>
    <dbReference type="NCBI Taxonomy" id="283035"/>
    <lineage>
        <taxon>Eukaryota</taxon>
        <taxon>Metazoa</taxon>
        <taxon>Chordata</taxon>
        <taxon>Craniata</taxon>
        <taxon>Vertebrata</taxon>
        <taxon>Euteleostomi</taxon>
        <taxon>Actinopterygii</taxon>
        <taxon>Neopterygii</taxon>
        <taxon>Teleostei</taxon>
        <taxon>Neoteleostei</taxon>
        <taxon>Acanthomorphata</taxon>
        <taxon>Eupercaria</taxon>
        <taxon>Perciformes</taxon>
        <taxon>Percoidei</taxon>
        <taxon>Percidae</taxon>
        <taxon>Luciopercinae</taxon>
        <taxon>Sander</taxon>
    </lineage>
</organism>
<sequence>MSHPGQEQDEQMQRPEVSEEDVTQTINKLGKSGPAKSKTIEVMEECEKIGKAAPSVFSGARSGVETVLNTRSARPVRK</sequence>
<feature type="region of interest" description="Disordered" evidence="5">
    <location>
        <begin position="1"/>
        <end position="38"/>
    </location>
</feature>
<evidence type="ECO:0000256" key="5">
    <source>
        <dbReference type="SAM" id="MobiDB-lite"/>
    </source>
</evidence>
<name>A0A8D0D0A6_SANLU</name>
<dbReference type="InterPro" id="IPR031394">
    <property type="entry name" value="MUSTN1"/>
</dbReference>
<dbReference type="GO" id="GO:0042246">
    <property type="term" value="P:tissue regeneration"/>
    <property type="evidence" value="ECO:0007669"/>
    <property type="project" value="InterPro"/>
</dbReference>
<dbReference type="AlphaFoldDB" id="A0A8D0D0A6"/>
<dbReference type="Pfam" id="PF15682">
    <property type="entry name" value="Mustang"/>
    <property type="match status" value="1"/>
</dbReference>
<dbReference type="GO" id="GO:0002062">
    <property type="term" value="P:chondrocyte differentiation"/>
    <property type="evidence" value="ECO:0007669"/>
    <property type="project" value="InterPro"/>
</dbReference>
<reference evidence="6" key="2">
    <citation type="submission" date="2025-09" db="UniProtKB">
        <authorList>
            <consortium name="Ensembl"/>
        </authorList>
    </citation>
    <scope>IDENTIFICATION</scope>
</reference>
<accession>A0A8D0D0A6</accession>
<reference evidence="6" key="1">
    <citation type="submission" date="2025-08" db="UniProtKB">
        <authorList>
            <consortium name="Ensembl"/>
        </authorList>
    </citation>
    <scope>IDENTIFICATION</scope>
</reference>
<dbReference type="Proteomes" id="UP000694568">
    <property type="component" value="Unplaced"/>
</dbReference>
<dbReference type="GeneTree" id="ENSGT00940000175564"/>
<evidence type="ECO:0000256" key="1">
    <source>
        <dbReference type="ARBA" id="ARBA00004123"/>
    </source>
</evidence>
<dbReference type="GO" id="GO:0035988">
    <property type="term" value="P:chondrocyte proliferation"/>
    <property type="evidence" value="ECO:0007669"/>
    <property type="project" value="InterPro"/>
</dbReference>
<gene>
    <name evidence="6" type="primary">mustn1a</name>
</gene>
<evidence type="ECO:0000313" key="7">
    <source>
        <dbReference type="Proteomes" id="UP000694568"/>
    </source>
</evidence>
<evidence type="ECO:0000256" key="2">
    <source>
        <dbReference type="ARBA" id="ARBA00018401"/>
    </source>
</evidence>
<dbReference type="OrthoDB" id="9976882at2759"/>
<keyword evidence="3" id="KW-0539">Nucleus</keyword>
<evidence type="ECO:0000256" key="3">
    <source>
        <dbReference type="ARBA" id="ARBA00023242"/>
    </source>
</evidence>
<dbReference type="Ensembl" id="ENSSLUT00000029855.1">
    <property type="protein sequence ID" value="ENSSLUP00000028928.1"/>
    <property type="gene ID" value="ENSSLUG00000013046.1"/>
</dbReference>
<comment type="similarity">
    <text evidence="4">Belongs to the MUSTN1 family.</text>
</comment>
<dbReference type="GO" id="GO:0005634">
    <property type="term" value="C:nucleus"/>
    <property type="evidence" value="ECO:0007669"/>
    <property type="project" value="UniProtKB-SubCell"/>
</dbReference>
<keyword evidence="7" id="KW-1185">Reference proteome</keyword>
<evidence type="ECO:0000256" key="4">
    <source>
        <dbReference type="ARBA" id="ARBA00044950"/>
    </source>
</evidence>
<comment type="subcellular location">
    <subcellularLocation>
        <location evidence="1">Nucleus</location>
    </subcellularLocation>
</comment>
<evidence type="ECO:0000313" key="6">
    <source>
        <dbReference type="Ensembl" id="ENSSLUP00000028928.1"/>
    </source>
</evidence>
<dbReference type="GeneID" id="116041517"/>
<proteinExistence type="inferred from homology"/>
<feature type="region of interest" description="Disordered" evidence="5">
    <location>
        <begin position="59"/>
        <end position="78"/>
    </location>
</feature>